<reference evidence="1" key="1">
    <citation type="journal article" date="2017" name="Nature">
        <title>The sunflower genome provides insights into oil metabolism, flowering and Asterid evolution.</title>
        <authorList>
            <person name="Badouin H."/>
            <person name="Gouzy J."/>
            <person name="Grassa C.J."/>
            <person name="Murat F."/>
            <person name="Staton S.E."/>
            <person name="Cottret L."/>
            <person name="Lelandais-Briere C."/>
            <person name="Owens G.L."/>
            <person name="Carrere S."/>
            <person name="Mayjonade B."/>
            <person name="Legrand L."/>
            <person name="Gill N."/>
            <person name="Kane N.C."/>
            <person name="Bowers J.E."/>
            <person name="Hubner S."/>
            <person name="Bellec A."/>
            <person name="Berard A."/>
            <person name="Berges H."/>
            <person name="Blanchet N."/>
            <person name="Boniface M.C."/>
            <person name="Brunel D."/>
            <person name="Catrice O."/>
            <person name="Chaidir N."/>
            <person name="Claudel C."/>
            <person name="Donnadieu C."/>
            <person name="Faraut T."/>
            <person name="Fievet G."/>
            <person name="Helmstetter N."/>
            <person name="King M."/>
            <person name="Knapp S.J."/>
            <person name="Lai Z."/>
            <person name="Le Paslier M.C."/>
            <person name="Lippi Y."/>
            <person name="Lorenzon L."/>
            <person name="Mandel J.R."/>
            <person name="Marage G."/>
            <person name="Marchand G."/>
            <person name="Marquand E."/>
            <person name="Bret-Mestries E."/>
            <person name="Morien E."/>
            <person name="Nambeesan S."/>
            <person name="Nguyen T."/>
            <person name="Pegot-Espagnet P."/>
            <person name="Pouilly N."/>
            <person name="Raftis F."/>
            <person name="Sallet E."/>
            <person name="Schiex T."/>
            <person name="Thomas J."/>
            <person name="Vandecasteele C."/>
            <person name="Vares D."/>
            <person name="Vear F."/>
            <person name="Vautrin S."/>
            <person name="Crespi M."/>
            <person name="Mangin B."/>
            <person name="Burke J.M."/>
            <person name="Salse J."/>
            <person name="Munos S."/>
            <person name="Vincourt P."/>
            <person name="Rieseberg L.H."/>
            <person name="Langlade N.B."/>
        </authorList>
    </citation>
    <scope>NUCLEOTIDE SEQUENCE</scope>
    <source>
        <tissue evidence="1">Leaves</tissue>
    </source>
</reference>
<gene>
    <name evidence="1" type="ORF">HanXRQr2_Chr12g0541731</name>
</gene>
<organism evidence="1 2">
    <name type="scientific">Helianthus annuus</name>
    <name type="common">Common sunflower</name>
    <dbReference type="NCBI Taxonomy" id="4232"/>
    <lineage>
        <taxon>Eukaryota</taxon>
        <taxon>Viridiplantae</taxon>
        <taxon>Streptophyta</taxon>
        <taxon>Embryophyta</taxon>
        <taxon>Tracheophyta</taxon>
        <taxon>Spermatophyta</taxon>
        <taxon>Magnoliopsida</taxon>
        <taxon>eudicotyledons</taxon>
        <taxon>Gunneridae</taxon>
        <taxon>Pentapetalae</taxon>
        <taxon>asterids</taxon>
        <taxon>campanulids</taxon>
        <taxon>Asterales</taxon>
        <taxon>Asteraceae</taxon>
        <taxon>Asteroideae</taxon>
        <taxon>Heliantheae alliance</taxon>
        <taxon>Heliantheae</taxon>
        <taxon>Helianthus</taxon>
    </lineage>
</organism>
<comment type="caution">
    <text evidence="1">The sequence shown here is derived from an EMBL/GenBank/DDBJ whole genome shotgun (WGS) entry which is preliminary data.</text>
</comment>
<keyword evidence="2" id="KW-1185">Reference proteome</keyword>
<reference evidence="1" key="2">
    <citation type="submission" date="2020-06" db="EMBL/GenBank/DDBJ databases">
        <title>Helianthus annuus Genome sequencing and assembly Release 2.</title>
        <authorList>
            <person name="Gouzy J."/>
            <person name="Langlade N."/>
            <person name="Munos S."/>
        </authorList>
    </citation>
    <scope>NUCLEOTIDE SEQUENCE</scope>
    <source>
        <tissue evidence="1">Leaves</tissue>
    </source>
</reference>
<dbReference type="AlphaFoldDB" id="A0A9K3HGK6"/>
<protein>
    <submittedName>
        <fullName evidence="1">Uncharacterized protein</fullName>
    </submittedName>
</protein>
<dbReference type="Proteomes" id="UP000215914">
    <property type="component" value="Unassembled WGS sequence"/>
</dbReference>
<evidence type="ECO:0000313" key="2">
    <source>
        <dbReference type="Proteomes" id="UP000215914"/>
    </source>
</evidence>
<sequence>MWNSDCVKQQRRPTFQSYTQGIPKKEKFKKIVFIQICSHITLVRRTKPLELNVQTKFGS</sequence>
<dbReference type="EMBL" id="MNCJ02000327">
    <property type="protein sequence ID" value="KAF5777946.1"/>
    <property type="molecule type" value="Genomic_DNA"/>
</dbReference>
<name>A0A9K3HGK6_HELAN</name>
<dbReference type="Gramene" id="mRNA:HanXRQr2_Chr12g0541731">
    <property type="protein sequence ID" value="CDS:HanXRQr2_Chr12g0541731.1"/>
    <property type="gene ID" value="HanXRQr2_Chr12g0541731"/>
</dbReference>
<evidence type="ECO:0000313" key="1">
    <source>
        <dbReference type="EMBL" id="KAF5777946.1"/>
    </source>
</evidence>
<accession>A0A9K3HGK6</accession>
<proteinExistence type="predicted"/>